<evidence type="ECO:0000256" key="1">
    <source>
        <dbReference type="ARBA" id="ARBA00004141"/>
    </source>
</evidence>
<dbReference type="GO" id="GO:0005254">
    <property type="term" value="F:chloride channel activity"/>
    <property type="evidence" value="ECO:0007669"/>
    <property type="project" value="TreeGrafter"/>
</dbReference>
<feature type="transmembrane region" description="Helical" evidence="5">
    <location>
        <begin position="460"/>
        <end position="481"/>
    </location>
</feature>
<protein>
    <recommendedName>
        <fullName evidence="6">Anoctamin transmembrane domain-containing protein</fullName>
    </recommendedName>
</protein>
<evidence type="ECO:0000313" key="7">
    <source>
        <dbReference type="EMBL" id="OMJ65795.1"/>
    </source>
</evidence>
<feature type="transmembrane region" description="Helical" evidence="5">
    <location>
        <begin position="420"/>
        <end position="440"/>
    </location>
</feature>
<dbReference type="PANTHER" id="PTHR12308">
    <property type="entry name" value="ANOCTAMIN"/>
    <property type="match status" value="1"/>
</dbReference>
<evidence type="ECO:0000256" key="3">
    <source>
        <dbReference type="ARBA" id="ARBA00022989"/>
    </source>
</evidence>
<evidence type="ECO:0000256" key="5">
    <source>
        <dbReference type="SAM" id="Phobius"/>
    </source>
</evidence>
<dbReference type="InterPro" id="IPR007632">
    <property type="entry name" value="Anoctamin"/>
</dbReference>
<gene>
    <name evidence="7" type="ORF">SteCoe_37615</name>
</gene>
<evidence type="ECO:0000256" key="2">
    <source>
        <dbReference type="ARBA" id="ARBA00022692"/>
    </source>
</evidence>
<comment type="caution">
    <text evidence="7">The sequence shown here is derived from an EMBL/GenBank/DDBJ whole genome shotgun (WGS) entry which is preliminary data.</text>
</comment>
<organism evidence="7 8">
    <name type="scientific">Stentor coeruleus</name>
    <dbReference type="NCBI Taxonomy" id="5963"/>
    <lineage>
        <taxon>Eukaryota</taxon>
        <taxon>Sar</taxon>
        <taxon>Alveolata</taxon>
        <taxon>Ciliophora</taxon>
        <taxon>Postciliodesmatophora</taxon>
        <taxon>Heterotrichea</taxon>
        <taxon>Heterotrichida</taxon>
        <taxon>Stentoridae</taxon>
        <taxon>Stentor</taxon>
    </lineage>
</organism>
<dbReference type="PANTHER" id="PTHR12308:SF73">
    <property type="entry name" value="ANOCTAMIN"/>
    <property type="match status" value="1"/>
</dbReference>
<comment type="subcellular location">
    <subcellularLocation>
        <location evidence="1">Membrane</location>
        <topology evidence="1">Multi-pass membrane protein</topology>
    </subcellularLocation>
</comment>
<reference evidence="7 8" key="1">
    <citation type="submission" date="2016-11" db="EMBL/GenBank/DDBJ databases">
        <title>The macronuclear genome of Stentor coeruleus: a giant cell with tiny introns.</title>
        <authorList>
            <person name="Slabodnick M."/>
            <person name="Ruby J.G."/>
            <person name="Reiff S.B."/>
            <person name="Swart E.C."/>
            <person name="Gosai S."/>
            <person name="Prabakaran S."/>
            <person name="Witkowska E."/>
            <person name="Larue G.E."/>
            <person name="Fisher S."/>
            <person name="Freeman R.M."/>
            <person name="Gunawardena J."/>
            <person name="Chu W."/>
            <person name="Stover N.A."/>
            <person name="Gregory B.D."/>
            <person name="Nowacki M."/>
            <person name="Derisi J."/>
            <person name="Roy S.W."/>
            <person name="Marshall W.F."/>
            <person name="Sood P."/>
        </authorList>
    </citation>
    <scope>NUCLEOTIDE SEQUENCE [LARGE SCALE GENOMIC DNA]</scope>
    <source>
        <strain evidence="7">WM001</strain>
    </source>
</reference>
<feature type="transmembrane region" description="Helical" evidence="5">
    <location>
        <begin position="529"/>
        <end position="549"/>
    </location>
</feature>
<dbReference type="InterPro" id="IPR049452">
    <property type="entry name" value="Anoctamin_TM"/>
</dbReference>
<dbReference type="OrthoDB" id="296386at2759"/>
<feature type="domain" description="Anoctamin transmembrane" evidence="6">
    <location>
        <begin position="260"/>
        <end position="715"/>
    </location>
</feature>
<proteinExistence type="predicted"/>
<evidence type="ECO:0000259" key="6">
    <source>
        <dbReference type="Pfam" id="PF04547"/>
    </source>
</evidence>
<feature type="transmembrane region" description="Helical" evidence="5">
    <location>
        <begin position="306"/>
        <end position="327"/>
    </location>
</feature>
<feature type="transmembrane region" description="Helical" evidence="5">
    <location>
        <begin position="381"/>
        <end position="408"/>
    </location>
</feature>
<feature type="transmembrane region" description="Helical" evidence="5">
    <location>
        <begin position="600"/>
        <end position="619"/>
    </location>
</feature>
<dbReference type="GO" id="GO:0016020">
    <property type="term" value="C:membrane"/>
    <property type="evidence" value="ECO:0007669"/>
    <property type="project" value="UniProtKB-SubCell"/>
</dbReference>
<sequence>MSSHYPHGDSLPKHGSVVYVLQFLNPFDEANEAALGVAMKVKDARLNFLRIYKTTEDNSEKQIIPQIAEDQVWWLKDKISEEEKATDITKKDFVISVISSVLHTLKYEFNLDYYLLQSRDRDEIFCKIFVTDEWAKSIAIETEYNLQFRLREKFVEAFQQVGPYGPATLLESREKNEGLFKRYDANGKEVTEGGSLFTHTDKSRLLIEFLMRRVDLHALKSTGVMIEDFCVHEEVPLNDLRTRWASFSALFKSQPIDDVQTYFAEKITLYFAWIGTYWAFMTIAAIVGLCSYIGMRVFGDNTVEGAAFQIFFAIFLAMWGSAFEQYWRRHEKRLAWRWGTNELTAQESQRPEFKGTYGKDEVTGKFKILPLANEGKCFKKCVVYSIVLLSCVIVVVAVSFIFLLRYTLNQNDDTKKFARIVPAFLNALQIRILNIIYGKIVTQLNDWENHETDNQHNDSLALKMFLFKFVNSYTALFYMAFFKETFESKEYCTDKSDANVDCSDATIIDKLFKVEPGCKNCLGDLGFQLGVIFITNMIMNVMELGLPWLKWKIKIQKEANKVAQSNDPNMRKDLYPVEYDSKLEPYETPLDDYMEMIVQFGYVAMFGVASPIIALLALIEITLEIRVDAWKLCNLTRRPDPNRSDSIGVWLNIILAIAYAGAVTNAAIMAFTSTVFDQFDFNISVLMFLLIEHAFIVLMYVVSAYVPDVPHTVQDGLDWGKRLVSEKLISWKENAKEVHAEYSSSQGHEAFLVEKKDFHYQE</sequence>
<feature type="transmembrane region" description="Helical" evidence="5">
    <location>
        <begin position="683"/>
        <end position="706"/>
    </location>
</feature>
<dbReference type="AlphaFoldDB" id="A0A1R2AMY6"/>
<dbReference type="Pfam" id="PF04547">
    <property type="entry name" value="Anoctamin"/>
    <property type="match status" value="1"/>
</dbReference>
<feature type="transmembrane region" description="Helical" evidence="5">
    <location>
        <begin position="647"/>
        <end position="671"/>
    </location>
</feature>
<evidence type="ECO:0000256" key="4">
    <source>
        <dbReference type="ARBA" id="ARBA00023136"/>
    </source>
</evidence>
<name>A0A1R2AMY6_9CILI</name>
<evidence type="ECO:0000313" key="8">
    <source>
        <dbReference type="Proteomes" id="UP000187209"/>
    </source>
</evidence>
<dbReference type="Proteomes" id="UP000187209">
    <property type="component" value="Unassembled WGS sequence"/>
</dbReference>
<dbReference type="EMBL" id="MPUH01001939">
    <property type="protein sequence ID" value="OMJ65795.1"/>
    <property type="molecule type" value="Genomic_DNA"/>
</dbReference>
<keyword evidence="8" id="KW-1185">Reference proteome</keyword>
<accession>A0A1R2AMY6</accession>
<feature type="transmembrane region" description="Helical" evidence="5">
    <location>
        <begin position="270"/>
        <end position="294"/>
    </location>
</feature>
<keyword evidence="3 5" id="KW-1133">Transmembrane helix</keyword>
<keyword evidence="4 5" id="KW-0472">Membrane</keyword>
<keyword evidence="2 5" id="KW-0812">Transmembrane</keyword>